<evidence type="ECO:0000313" key="2">
    <source>
        <dbReference type="Proteomes" id="UP000799770"/>
    </source>
</evidence>
<dbReference type="AlphaFoldDB" id="A0A6A5ZH98"/>
<evidence type="ECO:0000313" key="1">
    <source>
        <dbReference type="EMBL" id="KAF2118852.1"/>
    </source>
</evidence>
<keyword evidence="2" id="KW-1185">Reference proteome</keyword>
<name>A0A6A5ZH98_9PLEO</name>
<dbReference type="Proteomes" id="UP000799770">
    <property type="component" value="Unassembled WGS sequence"/>
</dbReference>
<sequence>MATDPQILEQQPIFETMGSRKAPLRVCDDQLEEPFRLKQGAFAVFLFPGHSFEDHSRVVGTDMTPYVQYDFSEHFPGQIVYSCEDVGDDLLEAIRNDPGVEWVDCNVEPGAIVPETEEEWATSNKILGARN</sequence>
<reference evidence="1" key="1">
    <citation type="journal article" date="2020" name="Stud. Mycol.">
        <title>101 Dothideomycetes genomes: a test case for predicting lifestyles and emergence of pathogens.</title>
        <authorList>
            <person name="Haridas S."/>
            <person name="Albert R."/>
            <person name="Binder M."/>
            <person name="Bloem J."/>
            <person name="Labutti K."/>
            <person name="Salamov A."/>
            <person name="Andreopoulos B."/>
            <person name="Baker S."/>
            <person name="Barry K."/>
            <person name="Bills G."/>
            <person name="Bluhm B."/>
            <person name="Cannon C."/>
            <person name="Castanera R."/>
            <person name="Culley D."/>
            <person name="Daum C."/>
            <person name="Ezra D."/>
            <person name="Gonzalez J."/>
            <person name="Henrissat B."/>
            <person name="Kuo A."/>
            <person name="Liang C."/>
            <person name="Lipzen A."/>
            <person name="Lutzoni F."/>
            <person name="Magnuson J."/>
            <person name="Mondo S."/>
            <person name="Nolan M."/>
            <person name="Ohm R."/>
            <person name="Pangilinan J."/>
            <person name="Park H.-J."/>
            <person name="Ramirez L."/>
            <person name="Alfaro M."/>
            <person name="Sun H."/>
            <person name="Tritt A."/>
            <person name="Yoshinaga Y."/>
            <person name="Zwiers L.-H."/>
            <person name="Turgeon B."/>
            <person name="Goodwin S."/>
            <person name="Spatafora J."/>
            <person name="Crous P."/>
            <person name="Grigoriev I."/>
        </authorList>
    </citation>
    <scope>NUCLEOTIDE SEQUENCE</scope>
    <source>
        <strain evidence="1">CBS 627.86</strain>
    </source>
</reference>
<dbReference type="EMBL" id="ML977316">
    <property type="protein sequence ID" value="KAF2118852.1"/>
    <property type="molecule type" value="Genomic_DNA"/>
</dbReference>
<protein>
    <submittedName>
        <fullName evidence="1">Uncharacterized protein</fullName>
    </submittedName>
</protein>
<organism evidence="1 2">
    <name type="scientific">Lophiotrema nucula</name>
    <dbReference type="NCBI Taxonomy" id="690887"/>
    <lineage>
        <taxon>Eukaryota</taxon>
        <taxon>Fungi</taxon>
        <taxon>Dikarya</taxon>
        <taxon>Ascomycota</taxon>
        <taxon>Pezizomycotina</taxon>
        <taxon>Dothideomycetes</taxon>
        <taxon>Pleosporomycetidae</taxon>
        <taxon>Pleosporales</taxon>
        <taxon>Lophiotremataceae</taxon>
        <taxon>Lophiotrema</taxon>
    </lineage>
</organism>
<dbReference type="OrthoDB" id="3941079at2759"/>
<accession>A0A6A5ZH98</accession>
<proteinExistence type="predicted"/>
<gene>
    <name evidence="1" type="ORF">BDV96DRAFT_643022</name>
</gene>